<comment type="caution">
    <text evidence="2">The sequence shown here is derived from an EMBL/GenBank/DDBJ whole genome shotgun (WGS) entry which is preliminary data.</text>
</comment>
<keyword evidence="3" id="KW-1185">Reference proteome</keyword>
<dbReference type="EMBL" id="JBANRG010000011">
    <property type="protein sequence ID" value="KAK7462167.1"/>
    <property type="molecule type" value="Genomic_DNA"/>
</dbReference>
<reference evidence="2 3" key="1">
    <citation type="submission" date="2024-01" db="EMBL/GenBank/DDBJ databases">
        <title>A draft genome for the cacao thread blight pathogen Marasmiellus scandens.</title>
        <authorList>
            <person name="Baruah I.K."/>
            <person name="Leung J."/>
            <person name="Bukari Y."/>
            <person name="Amoako-Attah I."/>
            <person name="Meinhardt L.W."/>
            <person name="Bailey B.A."/>
            <person name="Cohen S.P."/>
        </authorList>
    </citation>
    <scope>NUCLEOTIDE SEQUENCE [LARGE SCALE GENOMIC DNA]</scope>
    <source>
        <strain evidence="2 3">GH-19</strain>
    </source>
</reference>
<organism evidence="2 3">
    <name type="scientific">Marasmiellus scandens</name>
    <dbReference type="NCBI Taxonomy" id="2682957"/>
    <lineage>
        <taxon>Eukaryota</taxon>
        <taxon>Fungi</taxon>
        <taxon>Dikarya</taxon>
        <taxon>Basidiomycota</taxon>
        <taxon>Agaricomycotina</taxon>
        <taxon>Agaricomycetes</taxon>
        <taxon>Agaricomycetidae</taxon>
        <taxon>Agaricales</taxon>
        <taxon>Marasmiineae</taxon>
        <taxon>Omphalotaceae</taxon>
        <taxon>Marasmiellus</taxon>
    </lineage>
</organism>
<protein>
    <recommendedName>
        <fullName evidence="4">AIG1-type G domain-containing protein</fullName>
    </recommendedName>
</protein>
<name>A0ABR1JJ73_9AGAR</name>
<gene>
    <name evidence="2" type="ORF">VKT23_007770</name>
</gene>
<accession>A0ABR1JJ73</accession>
<evidence type="ECO:0000313" key="3">
    <source>
        <dbReference type="Proteomes" id="UP001498398"/>
    </source>
</evidence>
<sequence>MVLGGVIYLRSIPQDDRIDTVSTNLRHLRALCKPSGLGKVILATTKWDQFIQNSGDKEKILKRVDWEYRRFKPKGNDAEESALDIVNAILKCVNQDDTQNLPIEREPDHPMRAQQQTEKLETTTQDRAQAAEAKKGRFWASLRRRLFG</sequence>
<evidence type="ECO:0000256" key="1">
    <source>
        <dbReference type="SAM" id="MobiDB-lite"/>
    </source>
</evidence>
<feature type="compositionally biased region" description="Low complexity" evidence="1">
    <location>
        <begin position="114"/>
        <end position="125"/>
    </location>
</feature>
<feature type="region of interest" description="Disordered" evidence="1">
    <location>
        <begin position="99"/>
        <end position="134"/>
    </location>
</feature>
<evidence type="ECO:0008006" key="4">
    <source>
        <dbReference type="Google" id="ProtNLM"/>
    </source>
</evidence>
<proteinExistence type="predicted"/>
<dbReference type="Proteomes" id="UP001498398">
    <property type="component" value="Unassembled WGS sequence"/>
</dbReference>
<evidence type="ECO:0000313" key="2">
    <source>
        <dbReference type="EMBL" id="KAK7462167.1"/>
    </source>
</evidence>